<keyword evidence="5" id="KW-0472">Membrane</keyword>
<dbReference type="GeneID" id="54576856"/>
<dbReference type="InterPro" id="IPR036396">
    <property type="entry name" value="Cyt_P450_sf"/>
</dbReference>
<dbReference type="SUPFAM" id="SSF48264">
    <property type="entry name" value="Cytochrome P450"/>
    <property type="match status" value="1"/>
</dbReference>
<keyword evidence="3" id="KW-0479">Metal-binding</keyword>
<dbReference type="Proteomes" id="UP000800094">
    <property type="component" value="Unassembled WGS sequence"/>
</dbReference>
<dbReference type="GO" id="GO:0020037">
    <property type="term" value="F:heme binding"/>
    <property type="evidence" value="ECO:0007669"/>
    <property type="project" value="InterPro"/>
</dbReference>
<evidence type="ECO:0000256" key="5">
    <source>
        <dbReference type="SAM" id="Phobius"/>
    </source>
</evidence>
<feature type="transmembrane region" description="Helical" evidence="5">
    <location>
        <begin position="15"/>
        <end position="33"/>
    </location>
</feature>
<dbReference type="PANTHER" id="PTHR24304:SF2">
    <property type="entry name" value="24-HYDROXYCHOLESTEROL 7-ALPHA-HYDROXYLASE"/>
    <property type="match status" value="1"/>
</dbReference>
<sequence length="556" mass="62754">MVTLNSLVELLQRQAVPVALSLLILFPFLTHYISTTLFYRKANSRQPRQSPPTIPYWVPGVFHAIGLAVGPAAFFAKLIKEYGSYAPFVVKAGTSSYVVIRDPNHAKEIFQAPQQLTMKTRLAHVHDRVLGSPKEAVKIYQGIGTGHEDSKQVEYAQLALPQKYLTHMPLISLAEVYISTLRRNLSNKMFQVKTWTQIENVWSFFQIEITRAATETLFGSALLKQYPKVVHDFWKFAANHDDLEWVLPQFRMSSTDGIRDQLEENLKKWLQTTHGGPDFAELGDEDPIWDAQKGSRFIQERDQVFANLPSFNYQARAAETLGIIQALIPDIMSSTFWCVVESLRDPDLVKRLTAEMAPFYEVKTGAYDIAAITDLSIVQSLLAETGRLRTATCTIRTNVEAEFKLDDTWTIPKGMSALVFSHDLALNTELWAKARPQTVARPLEEFWAERFLTADSPTPGRKQSSRKSGIGTGRFSMDGVEALHVSFDWDPMRCLTKAMQAATLGVLLTEFELQLCDPEATQAALPLLREVAYGMIKPLDQIAIRIRKRTHSKEST</sequence>
<organism evidence="6 7">
    <name type="scientific">Trematosphaeria pertusa</name>
    <dbReference type="NCBI Taxonomy" id="390896"/>
    <lineage>
        <taxon>Eukaryota</taxon>
        <taxon>Fungi</taxon>
        <taxon>Dikarya</taxon>
        <taxon>Ascomycota</taxon>
        <taxon>Pezizomycotina</taxon>
        <taxon>Dothideomycetes</taxon>
        <taxon>Pleosporomycetidae</taxon>
        <taxon>Pleosporales</taxon>
        <taxon>Massarineae</taxon>
        <taxon>Trematosphaeriaceae</taxon>
        <taxon>Trematosphaeria</taxon>
    </lineage>
</organism>
<evidence type="ECO:0000313" key="6">
    <source>
        <dbReference type="EMBL" id="KAF2250972.1"/>
    </source>
</evidence>
<dbReference type="OrthoDB" id="3366823at2759"/>
<gene>
    <name evidence="6" type="ORF">BU26DRAFT_423708</name>
</gene>
<keyword evidence="7" id="KW-1185">Reference proteome</keyword>
<dbReference type="GO" id="GO:0008395">
    <property type="term" value="F:steroid hydroxylase activity"/>
    <property type="evidence" value="ECO:0007669"/>
    <property type="project" value="TreeGrafter"/>
</dbReference>
<dbReference type="GO" id="GO:0016705">
    <property type="term" value="F:oxidoreductase activity, acting on paired donors, with incorporation or reduction of molecular oxygen"/>
    <property type="evidence" value="ECO:0007669"/>
    <property type="project" value="InterPro"/>
</dbReference>
<reference evidence="6" key="1">
    <citation type="journal article" date="2020" name="Stud. Mycol.">
        <title>101 Dothideomycetes genomes: a test case for predicting lifestyles and emergence of pathogens.</title>
        <authorList>
            <person name="Haridas S."/>
            <person name="Albert R."/>
            <person name="Binder M."/>
            <person name="Bloem J."/>
            <person name="Labutti K."/>
            <person name="Salamov A."/>
            <person name="Andreopoulos B."/>
            <person name="Baker S."/>
            <person name="Barry K."/>
            <person name="Bills G."/>
            <person name="Bluhm B."/>
            <person name="Cannon C."/>
            <person name="Castanera R."/>
            <person name="Culley D."/>
            <person name="Daum C."/>
            <person name="Ezra D."/>
            <person name="Gonzalez J."/>
            <person name="Henrissat B."/>
            <person name="Kuo A."/>
            <person name="Liang C."/>
            <person name="Lipzen A."/>
            <person name="Lutzoni F."/>
            <person name="Magnuson J."/>
            <person name="Mondo S."/>
            <person name="Nolan M."/>
            <person name="Ohm R."/>
            <person name="Pangilinan J."/>
            <person name="Park H.-J."/>
            <person name="Ramirez L."/>
            <person name="Alfaro M."/>
            <person name="Sun H."/>
            <person name="Tritt A."/>
            <person name="Yoshinaga Y."/>
            <person name="Zwiers L.-H."/>
            <person name="Turgeon B."/>
            <person name="Goodwin S."/>
            <person name="Spatafora J."/>
            <person name="Crous P."/>
            <person name="Grigoriev I."/>
        </authorList>
    </citation>
    <scope>NUCLEOTIDE SEQUENCE</scope>
    <source>
        <strain evidence="6">CBS 122368</strain>
    </source>
</reference>
<evidence type="ECO:0000256" key="4">
    <source>
        <dbReference type="ARBA" id="ARBA00023004"/>
    </source>
</evidence>
<dbReference type="InterPro" id="IPR050529">
    <property type="entry name" value="CYP450_sterol_14alpha_dmase"/>
</dbReference>
<dbReference type="Gene3D" id="1.10.630.10">
    <property type="entry name" value="Cytochrome P450"/>
    <property type="match status" value="1"/>
</dbReference>
<evidence type="ECO:0000313" key="7">
    <source>
        <dbReference type="Proteomes" id="UP000800094"/>
    </source>
</evidence>
<evidence type="ECO:0000256" key="3">
    <source>
        <dbReference type="ARBA" id="ARBA00022723"/>
    </source>
</evidence>
<evidence type="ECO:0000256" key="2">
    <source>
        <dbReference type="ARBA" id="ARBA00022617"/>
    </source>
</evidence>
<keyword evidence="5" id="KW-0812">Transmembrane</keyword>
<keyword evidence="4" id="KW-0408">Iron</keyword>
<proteinExistence type="inferred from homology"/>
<comment type="similarity">
    <text evidence="1">Belongs to the cytochrome P450 family.</text>
</comment>
<keyword evidence="5" id="KW-1133">Transmembrane helix</keyword>
<feature type="transmembrane region" description="Helical" evidence="5">
    <location>
        <begin position="54"/>
        <end position="76"/>
    </location>
</feature>
<dbReference type="AlphaFoldDB" id="A0A6A6IMC2"/>
<keyword evidence="2" id="KW-0349">Heme</keyword>
<accession>A0A6A6IMC2</accession>
<evidence type="ECO:0000256" key="1">
    <source>
        <dbReference type="ARBA" id="ARBA00010617"/>
    </source>
</evidence>
<dbReference type="GO" id="GO:0005506">
    <property type="term" value="F:iron ion binding"/>
    <property type="evidence" value="ECO:0007669"/>
    <property type="project" value="InterPro"/>
</dbReference>
<dbReference type="PANTHER" id="PTHR24304">
    <property type="entry name" value="CYTOCHROME P450 FAMILY 7"/>
    <property type="match status" value="1"/>
</dbReference>
<dbReference type="RefSeq" id="XP_033685976.1">
    <property type="nucleotide sequence ID" value="XM_033823526.1"/>
</dbReference>
<dbReference type="EMBL" id="ML987193">
    <property type="protein sequence ID" value="KAF2250972.1"/>
    <property type="molecule type" value="Genomic_DNA"/>
</dbReference>
<name>A0A6A6IMC2_9PLEO</name>
<protein>
    <submittedName>
        <fullName evidence="6">Putative cytochrome-like protein P450</fullName>
    </submittedName>
</protein>